<evidence type="ECO:0000256" key="1">
    <source>
        <dbReference type="ARBA" id="ARBA00000085"/>
    </source>
</evidence>
<dbReference type="Gene3D" id="3.30.565.10">
    <property type="entry name" value="Histidine kinase-like ATPase, C-terminal domain"/>
    <property type="match status" value="1"/>
</dbReference>
<keyword evidence="4 10" id="KW-0808">Transferase</keyword>
<dbReference type="PROSITE" id="PS50109">
    <property type="entry name" value="HIS_KIN"/>
    <property type="match status" value="1"/>
</dbReference>
<dbReference type="SMART" id="SM00387">
    <property type="entry name" value="HATPase_c"/>
    <property type="match status" value="1"/>
</dbReference>
<dbReference type="RefSeq" id="WP_305023472.1">
    <property type="nucleotide sequence ID" value="NZ_JAUQTB010000003.1"/>
</dbReference>
<dbReference type="InterPro" id="IPR003661">
    <property type="entry name" value="HisK_dim/P_dom"/>
</dbReference>
<protein>
    <recommendedName>
        <fullName evidence="2">histidine kinase</fullName>
        <ecNumber evidence="2">2.7.13.3</ecNumber>
    </recommendedName>
</protein>
<dbReference type="PANTHER" id="PTHR43711:SF1">
    <property type="entry name" value="HISTIDINE KINASE 1"/>
    <property type="match status" value="1"/>
</dbReference>
<dbReference type="SMART" id="SM00388">
    <property type="entry name" value="HisKA"/>
    <property type="match status" value="1"/>
</dbReference>
<name>A0ABT9CAJ7_9BACL</name>
<sequence>MSLLWWLMLLVVLIILVLYLREHTSHRALRRDLTYINQKMTTLNGPGLTLTRERVQIVTGVQELRELLQGLNTLLDHARQSSADYIRTEQAMRRMLANVSHDLKTPLTVIMGYTEFLTGPISLSPEEQQRMLGQVHRKALELHELIHAFFDLSRLEADDYDLPLTPLDACEVCRHRILAYYDLLAEQGFEVQIAVPEHPVWVYANEEALSRILDNLLSNAVRYGADGRYLGLSLTCLEQNVHIQVADRGAGIARSEQARVFERMYTMEDSRNRRVQGSGLGLTIAQRLTERMNGKLSLDSEPGAGARFTLTLPASTYRKP</sequence>
<dbReference type="Gene3D" id="1.10.287.130">
    <property type="match status" value="1"/>
</dbReference>
<evidence type="ECO:0000256" key="8">
    <source>
        <dbReference type="ARBA" id="ARBA00023012"/>
    </source>
</evidence>
<dbReference type="GO" id="GO:0004673">
    <property type="term" value="F:protein histidine kinase activity"/>
    <property type="evidence" value="ECO:0007669"/>
    <property type="project" value="UniProtKB-EC"/>
</dbReference>
<keyword evidence="3" id="KW-0597">Phosphoprotein</keyword>
<dbReference type="SUPFAM" id="SSF55874">
    <property type="entry name" value="ATPase domain of HSP90 chaperone/DNA topoisomerase II/histidine kinase"/>
    <property type="match status" value="1"/>
</dbReference>
<feature type="domain" description="Histidine kinase" evidence="9">
    <location>
        <begin position="98"/>
        <end position="316"/>
    </location>
</feature>
<dbReference type="PRINTS" id="PR00344">
    <property type="entry name" value="BCTRLSENSOR"/>
</dbReference>
<reference evidence="10 11" key="1">
    <citation type="submission" date="2023-07" db="EMBL/GenBank/DDBJ databases">
        <title>Paenibacillus sp. JX-17 nov. isolated from soil.</title>
        <authorList>
            <person name="Wan Y."/>
            <person name="Liu B."/>
        </authorList>
    </citation>
    <scope>NUCLEOTIDE SEQUENCE [LARGE SCALE GENOMIC DNA]</scope>
    <source>
        <strain evidence="10 11">JX-17</strain>
    </source>
</reference>
<evidence type="ECO:0000259" key="9">
    <source>
        <dbReference type="PROSITE" id="PS50109"/>
    </source>
</evidence>
<dbReference type="InterPro" id="IPR005467">
    <property type="entry name" value="His_kinase_dom"/>
</dbReference>
<evidence type="ECO:0000256" key="6">
    <source>
        <dbReference type="ARBA" id="ARBA00022777"/>
    </source>
</evidence>
<keyword evidence="5" id="KW-0547">Nucleotide-binding</keyword>
<dbReference type="InterPro" id="IPR036890">
    <property type="entry name" value="HATPase_C_sf"/>
</dbReference>
<comment type="caution">
    <text evidence="10">The sequence shown here is derived from an EMBL/GenBank/DDBJ whole genome shotgun (WGS) entry which is preliminary data.</text>
</comment>
<evidence type="ECO:0000256" key="3">
    <source>
        <dbReference type="ARBA" id="ARBA00022553"/>
    </source>
</evidence>
<keyword evidence="6 10" id="KW-0418">Kinase</keyword>
<evidence type="ECO:0000313" key="11">
    <source>
        <dbReference type="Proteomes" id="UP001240171"/>
    </source>
</evidence>
<evidence type="ECO:0000256" key="2">
    <source>
        <dbReference type="ARBA" id="ARBA00012438"/>
    </source>
</evidence>
<accession>A0ABT9CAJ7</accession>
<dbReference type="Proteomes" id="UP001240171">
    <property type="component" value="Unassembled WGS sequence"/>
</dbReference>
<dbReference type="PANTHER" id="PTHR43711">
    <property type="entry name" value="TWO-COMPONENT HISTIDINE KINASE"/>
    <property type="match status" value="1"/>
</dbReference>
<dbReference type="InterPro" id="IPR050736">
    <property type="entry name" value="Sensor_HK_Regulatory"/>
</dbReference>
<dbReference type="SUPFAM" id="SSF47384">
    <property type="entry name" value="Homodimeric domain of signal transducing histidine kinase"/>
    <property type="match status" value="1"/>
</dbReference>
<gene>
    <name evidence="10" type="ORF">Q5741_07550</name>
</gene>
<dbReference type="EMBL" id="JAUQTB010000003">
    <property type="protein sequence ID" value="MDO7906271.1"/>
    <property type="molecule type" value="Genomic_DNA"/>
</dbReference>
<dbReference type="Pfam" id="PF02518">
    <property type="entry name" value="HATPase_c"/>
    <property type="match status" value="1"/>
</dbReference>
<proteinExistence type="predicted"/>
<keyword evidence="8" id="KW-0902">Two-component regulatory system</keyword>
<keyword evidence="7" id="KW-0067">ATP-binding</keyword>
<dbReference type="Pfam" id="PF00512">
    <property type="entry name" value="HisKA"/>
    <property type="match status" value="1"/>
</dbReference>
<dbReference type="InterPro" id="IPR004358">
    <property type="entry name" value="Sig_transdc_His_kin-like_C"/>
</dbReference>
<organism evidence="10 11">
    <name type="scientific">Paenibacillus lacisoli</name>
    <dbReference type="NCBI Taxonomy" id="3064525"/>
    <lineage>
        <taxon>Bacteria</taxon>
        <taxon>Bacillati</taxon>
        <taxon>Bacillota</taxon>
        <taxon>Bacilli</taxon>
        <taxon>Bacillales</taxon>
        <taxon>Paenibacillaceae</taxon>
        <taxon>Paenibacillus</taxon>
    </lineage>
</organism>
<dbReference type="CDD" id="cd00082">
    <property type="entry name" value="HisKA"/>
    <property type="match status" value="1"/>
</dbReference>
<comment type="catalytic activity">
    <reaction evidence="1">
        <text>ATP + protein L-histidine = ADP + protein N-phospho-L-histidine.</text>
        <dbReference type="EC" id="2.7.13.3"/>
    </reaction>
</comment>
<evidence type="ECO:0000313" key="10">
    <source>
        <dbReference type="EMBL" id="MDO7906271.1"/>
    </source>
</evidence>
<evidence type="ECO:0000256" key="5">
    <source>
        <dbReference type="ARBA" id="ARBA00022741"/>
    </source>
</evidence>
<dbReference type="InterPro" id="IPR036097">
    <property type="entry name" value="HisK_dim/P_sf"/>
</dbReference>
<dbReference type="InterPro" id="IPR003594">
    <property type="entry name" value="HATPase_dom"/>
</dbReference>
<evidence type="ECO:0000256" key="4">
    <source>
        <dbReference type="ARBA" id="ARBA00022679"/>
    </source>
</evidence>
<keyword evidence="11" id="KW-1185">Reference proteome</keyword>
<dbReference type="EC" id="2.7.13.3" evidence="2"/>
<evidence type="ECO:0000256" key="7">
    <source>
        <dbReference type="ARBA" id="ARBA00022840"/>
    </source>
</evidence>